<sequence>METGHSTLSNRMTSGDLQQKSSSLFAWCDFRPAPLLQNTSSTARDHLANERTYLAWMRTSLGFTTVGIAITQIFKTPQPAQPGSEAITISPPVLNNTRGLTTDQILEQLVLQVQQQALALDSYARTGTSSDDSQVGIGIGVTFMCIGILFLVVGTKCEASSGFDFSITHHSFIAYILHSTLLTAFHISKN</sequence>
<dbReference type="EMBL" id="GL883092">
    <property type="protein sequence ID" value="EGG11544.1"/>
    <property type="molecule type" value="Genomic_DNA"/>
</dbReference>
<keyword evidence="5 6" id="KW-0472">Membrane</keyword>
<evidence type="ECO:0000256" key="1">
    <source>
        <dbReference type="ARBA" id="ARBA00004651"/>
    </source>
</evidence>
<dbReference type="OrthoDB" id="199599at2759"/>
<dbReference type="Pfam" id="PF02656">
    <property type="entry name" value="DUF202"/>
    <property type="match status" value="1"/>
</dbReference>
<evidence type="ECO:0000256" key="5">
    <source>
        <dbReference type="ARBA" id="ARBA00023136"/>
    </source>
</evidence>
<dbReference type="Proteomes" id="UP000001072">
    <property type="component" value="Unassembled WGS sequence"/>
</dbReference>
<dbReference type="InterPro" id="IPR003807">
    <property type="entry name" value="DUF202"/>
</dbReference>
<gene>
    <name evidence="8" type="ORF">MELLADRAFT_91123</name>
</gene>
<name>F4R779_MELLP</name>
<dbReference type="RefSeq" id="XP_007405179.1">
    <property type="nucleotide sequence ID" value="XM_007405117.1"/>
</dbReference>
<dbReference type="GO" id="GO:0005886">
    <property type="term" value="C:plasma membrane"/>
    <property type="evidence" value="ECO:0007669"/>
    <property type="project" value="UniProtKB-SubCell"/>
</dbReference>
<reference evidence="9" key="1">
    <citation type="journal article" date="2011" name="Proc. Natl. Acad. Sci. U.S.A.">
        <title>Obligate biotrophy features unraveled by the genomic analysis of rust fungi.</title>
        <authorList>
            <person name="Duplessis S."/>
            <person name="Cuomo C.A."/>
            <person name="Lin Y.-C."/>
            <person name="Aerts A."/>
            <person name="Tisserant E."/>
            <person name="Veneault-Fourrey C."/>
            <person name="Joly D.L."/>
            <person name="Hacquard S."/>
            <person name="Amselem J."/>
            <person name="Cantarel B.L."/>
            <person name="Chiu R."/>
            <person name="Coutinho P.M."/>
            <person name="Feau N."/>
            <person name="Field M."/>
            <person name="Frey P."/>
            <person name="Gelhaye E."/>
            <person name="Goldberg J."/>
            <person name="Grabherr M.G."/>
            <person name="Kodira C.D."/>
            <person name="Kohler A."/>
            <person name="Kuees U."/>
            <person name="Lindquist E.A."/>
            <person name="Lucas S.M."/>
            <person name="Mago R."/>
            <person name="Mauceli E."/>
            <person name="Morin E."/>
            <person name="Murat C."/>
            <person name="Pangilinan J.L."/>
            <person name="Park R."/>
            <person name="Pearson M."/>
            <person name="Quesneville H."/>
            <person name="Rouhier N."/>
            <person name="Sakthikumar S."/>
            <person name="Salamov A.A."/>
            <person name="Schmutz J."/>
            <person name="Selles B."/>
            <person name="Shapiro H."/>
            <person name="Tanguay P."/>
            <person name="Tuskan G.A."/>
            <person name="Henrissat B."/>
            <person name="Van de Peer Y."/>
            <person name="Rouze P."/>
            <person name="Ellis J.G."/>
            <person name="Dodds P.N."/>
            <person name="Schein J.E."/>
            <person name="Zhong S."/>
            <person name="Hamelin R.C."/>
            <person name="Grigoriev I.V."/>
            <person name="Szabo L.J."/>
            <person name="Martin F."/>
        </authorList>
    </citation>
    <scope>NUCLEOTIDE SEQUENCE [LARGE SCALE GENOMIC DNA]</scope>
    <source>
        <strain evidence="9">98AG31 / pathotype 3-4-7</strain>
    </source>
</reference>
<evidence type="ECO:0000256" key="3">
    <source>
        <dbReference type="ARBA" id="ARBA00022692"/>
    </source>
</evidence>
<dbReference type="VEuPathDB" id="FungiDB:MELLADRAFT_91123"/>
<evidence type="ECO:0000256" key="4">
    <source>
        <dbReference type="ARBA" id="ARBA00022989"/>
    </source>
</evidence>
<keyword evidence="4 6" id="KW-1133">Transmembrane helix</keyword>
<feature type="transmembrane region" description="Helical" evidence="6">
    <location>
        <begin position="135"/>
        <end position="155"/>
    </location>
</feature>
<dbReference type="InterPro" id="IPR052053">
    <property type="entry name" value="IM_YidH-like"/>
</dbReference>
<keyword evidence="2" id="KW-1003">Cell membrane</keyword>
<protein>
    <recommendedName>
        <fullName evidence="7">DUF202 domain-containing protein</fullName>
    </recommendedName>
</protein>
<evidence type="ECO:0000256" key="6">
    <source>
        <dbReference type="SAM" id="Phobius"/>
    </source>
</evidence>
<keyword evidence="3 6" id="KW-0812">Transmembrane</keyword>
<evidence type="ECO:0000313" key="9">
    <source>
        <dbReference type="Proteomes" id="UP000001072"/>
    </source>
</evidence>
<dbReference type="GeneID" id="18935790"/>
<proteinExistence type="predicted"/>
<evidence type="ECO:0000313" key="8">
    <source>
        <dbReference type="EMBL" id="EGG11544.1"/>
    </source>
</evidence>
<keyword evidence="9" id="KW-1185">Reference proteome</keyword>
<dbReference type="HOGENOM" id="CLU_1570971_0_0_1"/>
<dbReference type="AlphaFoldDB" id="F4R779"/>
<dbReference type="InParanoid" id="F4R779"/>
<evidence type="ECO:0000256" key="2">
    <source>
        <dbReference type="ARBA" id="ARBA00022475"/>
    </source>
</evidence>
<organism evidence="9">
    <name type="scientific">Melampsora larici-populina (strain 98AG31 / pathotype 3-4-7)</name>
    <name type="common">Poplar leaf rust fungus</name>
    <dbReference type="NCBI Taxonomy" id="747676"/>
    <lineage>
        <taxon>Eukaryota</taxon>
        <taxon>Fungi</taxon>
        <taxon>Dikarya</taxon>
        <taxon>Basidiomycota</taxon>
        <taxon>Pucciniomycotina</taxon>
        <taxon>Pucciniomycetes</taxon>
        <taxon>Pucciniales</taxon>
        <taxon>Melampsoraceae</taxon>
        <taxon>Melampsora</taxon>
    </lineage>
</organism>
<feature type="transmembrane region" description="Helical" evidence="6">
    <location>
        <begin position="167"/>
        <end position="187"/>
    </location>
</feature>
<dbReference type="KEGG" id="mlr:MELLADRAFT_91123"/>
<evidence type="ECO:0000259" key="7">
    <source>
        <dbReference type="Pfam" id="PF02656"/>
    </source>
</evidence>
<comment type="subcellular location">
    <subcellularLocation>
        <location evidence="1">Cell membrane</location>
        <topology evidence="1">Multi-pass membrane protein</topology>
    </subcellularLocation>
</comment>
<dbReference type="PANTHER" id="PTHR34187:SF2">
    <property type="entry name" value="DUF202 DOMAIN-CONTAINING PROTEIN"/>
    <property type="match status" value="1"/>
</dbReference>
<dbReference type="PANTHER" id="PTHR34187">
    <property type="entry name" value="FGR18P"/>
    <property type="match status" value="1"/>
</dbReference>
<feature type="domain" description="DUF202" evidence="7">
    <location>
        <begin position="44"/>
        <end position="155"/>
    </location>
</feature>
<dbReference type="eggNOG" id="ENOG502S9WX">
    <property type="taxonomic scope" value="Eukaryota"/>
</dbReference>
<accession>F4R779</accession>